<feature type="region of interest" description="Disordered" evidence="1">
    <location>
        <begin position="98"/>
        <end position="158"/>
    </location>
</feature>
<dbReference type="AlphaFoldDB" id="A0AAD5VH52"/>
<evidence type="ECO:0000313" key="3">
    <source>
        <dbReference type="Proteomes" id="UP001213000"/>
    </source>
</evidence>
<accession>A0AAD5VH52</accession>
<feature type="compositionally biased region" description="Basic residues" evidence="1">
    <location>
        <begin position="24"/>
        <end position="35"/>
    </location>
</feature>
<gene>
    <name evidence="2" type="ORF">NP233_g11447</name>
</gene>
<reference evidence="2" key="1">
    <citation type="submission" date="2022-07" db="EMBL/GenBank/DDBJ databases">
        <title>Genome Sequence of Leucocoprinus birnbaumii.</title>
        <authorList>
            <person name="Buettner E."/>
        </authorList>
    </citation>
    <scope>NUCLEOTIDE SEQUENCE</scope>
    <source>
        <strain evidence="2">VT141</strain>
    </source>
</reference>
<feature type="compositionally biased region" description="Low complexity" evidence="1">
    <location>
        <begin position="127"/>
        <end position="143"/>
    </location>
</feature>
<evidence type="ECO:0000256" key="1">
    <source>
        <dbReference type="SAM" id="MobiDB-lite"/>
    </source>
</evidence>
<feature type="compositionally biased region" description="Basic and acidic residues" evidence="1">
    <location>
        <begin position="297"/>
        <end position="306"/>
    </location>
</feature>
<feature type="region of interest" description="Disordered" evidence="1">
    <location>
        <begin position="184"/>
        <end position="205"/>
    </location>
</feature>
<dbReference type="Proteomes" id="UP001213000">
    <property type="component" value="Unassembled WGS sequence"/>
</dbReference>
<dbReference type="EMBL" id="JANIEX010001373">
    <property type="protein sequence ID" value="KAJ3558738.1"/>
    <property type="molecule type" value="Genomic_DNA"/>
</dbReference>
<keyword evidence="3" id="KW-1185">Reference proteome</keyword>
<comment type="caution">
    <text evidence="2">The sequence shown here is derived from an EMBL/GenBank/DDBJ whole genome shotgun (WGS) entry which is preliminary data.</text>
</comment>
<feature type="region of interest" description="Disordered" evidence="1">
    <location>
        <begin position="289"/>
        <end position="313"/>
    </location>
</feature>
<protein>
    <submittedName>
        <fullName evidence="2">Uncharacterized protein</fullName>
    </submittedName>
</protein>
<feature type="region of interest" description="Disordered" evidence="1">
    <location>
        <begin position="1"/>
        <end position="45"/>
    </location>
</feature>
<evidence type="ECO:0000313" key="2">
    <source>
        <dbReference type="EMBL" id="KAJ3558738.1"/>
    </source>
</evidence>
<sequence length="313" mass="33135">MHDADIIELSSEASSPPPEPVPPPKRHATRSKGKGKMKEPEVIELTDDSDLEIQILDAGPPKRGPKGLKTAFSKISQIKNRGKQKAIVDDNSDIDIASITAPVPRPEAGPSRTRDSLMSNRLKEHPPSSQASSVAGSSNVVPGDGNQLRVGSQVESDTGAEVTQVANADGVDFVDLNPFNPPLSPSPTASPARIVPRPSTIAIPGSSAQNLATTSTGMASNTPPPPVPLPPPPLLESPEESMSRYVAQVLEIVPDVEPEHCASLVADHQHLNEGTVERILHILFEDPNYPRVQKGNGGDKGKRKADGIWGGPE</sequence>
<name>A0AAD5VH52_9AGAR</name>
<organism evidence="2 3">
    <name type="scientific">Leucocoprinus birnbaumii</name>
    <dbReference type="NCBI Taxonomy" id="56174"/>
    <lineage>
        <taxon>Eukaryota</taxon>
        <taxon>Fungi</taxon>
        <taxon>Dikarya</taxon>
        <taxon>Basidiomycota</taxon>
        <taxon>Agaricomycotina</taxon>
        <taxon>Agaricomycetes</taxon>
        <taxon>Agaricomycetidae</taxon>
        <taxon>Agaricales</taxon>
        <taxon>Agaricineae</taxon>
        <taxon>Agaricaceae</taxon>
        <taxon>Leucocoprinus</taxon>
    </lineage>
</organism>
<proteinExistence type="predicted"/>